<keyword evidence="2" id="KW-0812">Transmembrane</keyword>
<name>A0A6H5IT23_9HYME</name>
<dbReference type="Pfam" id="PF10192">
    <property type="entry name" value="GPR180-TMEM145_TM"/>
    <property type="match status" value="1"/>
</dbReference>
<organism evidence="5 6">
    <name type="scientific">Trichogramma brassicae</name>
    <dbReference type="NCBI Taxonomy" id="86971"/>
    <lineage>
        <taxon>Eukaryota</taxon>
        <taxon>Metazoa</taxon>
        <taxon>Ecdysozoa</taxon>
        <taxon>Arthropoda</taxon>
        <taxon>Hexapoda</taxon>
        <taxon>Insecta</taxon>
        <taxon>Pterygota</taxon>
        <taxon>Neoptera</taxon>
        <taxon>Endopterygota</taxon>
        <taxon>Hymenoptera</taxon>
        <taxon>Apocrita</taxon>
        <taxon>Proctotrupomorpha</taxon>
        <taxon>Chalcidoidea</taxon>
        <taxon>Trichogrammatidae</taxon>
        <taxon>Trichogramma</taxon>
    </lineage>
</organism>
<accession>A0A6H5IT23</accession>
<dbReference type="InterPro" id="IPR016024">
    <property type="entry name" value="ARM-type_fold"/>
</dbReference>
<dbReference type="InterPro" id="IPR019336">
    <property type="entry name" value="GPR180/TMEM145_TM"/>
</dbReference>
<keyword evidence="6" id="KW-1185">Reference proteome</keyword>
<dbReference type="EMBL" id="CADCXV010001016">
    <property type="protein sequence ID" value="CAB0040290.1"/>
    <property type="molecule type" value="Genomic_DNA"/>
</dbReference>
<dbReference type="Proteomes" id="UP000479190">
    <property type="component" value="Unassembled WGS sequence"/>
</dbReference>
<dbReference type="GO" id="GO:0019236">
    <property type="term" value="P:response to pheromone"/>
    <property type="evidence" value="ECO:0007669"/>
    <property type="project" value="InterPro"/>
</dbReference>
<feature type="transmembrane region" description="Helical" evidence="2">
    <location>
        <begin position="190"/>
        <end position="213"/>
    </location>
</feature>
<feature type="compositionally biased region" description="Basic and acidic residues" evidence="1">
    <location>
        <begin position="1580"/>
        <end position="1592"/>
    </location>
</feature>
<feature type="region of interest" description="Disordered" evidence="1">
    <location>
        <begin position="1706"/>
        <end position="1728"/>
    </location>
</feature>
<evidence type="ECO:0000256" key="2">
    <source>
        <dbReference type="SAM" id="Phobius"/>
    </source>
</evidence>
<dbReference type="GO" id="GO:0003723">
    <property type="term" value="F:RNA binding"/>
    <property type="evidence" value="ECO:0007669"/>
    <property type="project" value="TreeGrafter"/>
</dbReference>
<feature type="transmembrane region" description="Helical" evidence="2">
    <location>
        <begin position="233"/>
        <end position="253"/>
    </location>
</feature>
<feature type="domain" description="GPR180/TMEM145 transmembrane" evidence="3">
    <location>
        <begin position="165"/>
        <end position="351"/>
    </location>
</feature>
<dbReference type="InterPro" id="IPR053880">
    <property type="entry name" value="GPR180-like_N"/>
</dbReference>
<dbReference type="Pfam" id="PF21892">
    <property type="entry name" value="TMEM145_N"/>
    <property type="match status" value="1"/>
</dbReference>
<feature type="region of interest" description="Disordered" evidence="1">
    <location>
        <begin position="411"/>
        <end position="475"/>
    </location>
</feature>
<dbReference type="SUPFAM" id="SSF48371">
    <property type="entry name" value="ARM repeat"/>
    <property type="match status" value="1"/>
</dbReference>
<feature type="compositionally biased region" description="Acidic residues" evidence="1">
    <location>
        <begin position="454"/>
        <end position="468"/>
    </location>
</feature>
<feature type="transmembrane region" description="Helical" evidence="2">
    <location>
        <begin position="265"/>
        <end position="282"/>
    </location>
</feature>
<gene>
    <name evidence="5" type="ORF">TBRA_LOCUS12015</name>
</gene>
<feature type="compositionally biased region" description="Low complexity" evidence="1">
    <location>
        <begin position="1664"/>
        <end position="1673"/>
    </location>
</feature>
<reference evidence="5 6" key="1">
    <citation type="submission" date="2020-02" db="EMBL/GenBank/DDBJ databases">
        <authorList>
            <person name="Ferguson B K."/>
        </authorList>
    </citation>
    <scope>NUCLEOTIDE SEQUENCE [LARGE SCALE GENOMIC DNA]</scope>
</reference>
<dbReference type="PANTHER" id="PTHR23185:SF0">
    <property type="entry name" value="PROTEIN VIRILIZER HOMOLOG"/>
    <property type="match status" value="1"/>
</dbReference>
<evidence type="ECO:0000313" key="5">
    <source>
        <dbReference type="EMBL" id="CAB0040290.1"/>
    </source>
</evidence>
<dbReference type="GO" id="GO:0036396">
    <property type="term" value="C:RNA N6-methyladenosine methyltransferase complex"/>
    <property type="evidence" value="ECO:0007669"/>
    <property type="project" value="TreeGrafter"/>
</dbReference>
<feature type="region of interest" description="Disordered" evidence="1">
    <location>
        <begin position="1654"/>
        <end position="1673"/>
    </location>
</feature>
<evidence type="ECO:0000259" key="4">
    <source>
        <dbReference type="Pfam" id="PF21892"/>
    </source>
</evidence>
<dbReference type="GO" id="GO:0007186">
    <property type="term" value="P:G protein-coupled receptor signaling pathway"/>
    <property type="evidence" value="ECO:0007669"/>
    <property type="project" value="InterPro"/>
</dbReference>
<feature type="domain" description="GPR180-like N-terminal" evidence="4">
    <location>
        <begin position="22"/>
        <end position="131"/>
    </location>
</feature>
<sequence length="1728" mass="192931">MSAQNRSSEKQPRAGRQNLIHRDRYTEANLLLYYDSPQQWPAVYPSNKTCLERESVLRRDLGQIVSLSPHTSYTQISGCYFTHGTDPATGKNESEAAVRCSSYREFRSARPRWWFIALSDCHSDLGLNVSYWISLTNAEPGNFWREHFSADEFYILPELIVGSAFYVVLFGLSIYVAAQLKTRRLLHVTYKLFMMSLLTQLCGLLFQVYSYVTRALYGYDLHGFHLAGNLMEAVSETCFTSLLLLMSLGYTVTKSVLTPVQSWRLSLFIGLTVSLQLLLFIYQAEAFDPGLVLYLYESPPGYGLIALRIWAWAVFVVCCYKTSKAAAAKFHFYGSLLSLGSAWFLCQPLVLKKSLSKRALQHPSLNQNGFMKNKLILLIPHILLTLLVLHSLRVHHTLLTHLIHLQLRTPSAEPPKSDTWDEDSEKKESPNKFTKRPSTPPAESLVSLSPESISAEEEEAEPEPEEPIETPTIEAEPFEPILSDEDVMADDDPPVLEFEIDESQIDEMYAIHRPDLLVLEYQECVKEVDRSNIDKLINSIALLSKSVSNFNNSTGQEKETFVHNCESLCATLGEIQLSKEDIKNLSNIVDIGLNIELACSQPQPAYKVRHVKVGVRLAEALCRLSVGTDILLQVEAPMRLLSLCMRENVALPVKLAALRSVDASLISPKIVEEFVKPDNELYKLCLEMLDTAKLARLKYALSSMIRKIHIYELLSEMQDLSVLEIEELTNAYAYATTLMGQPKRHLPASARMEFEREQSRNPRKHLIAYFDHWRLIDRLLLAMCSPESSASCIVACRRFIVLLGDNEEGLKYLLKRSRSTKLMLAALQYDKPGSVGSRLAWRLQIVQCLLAIQNQPDDWTSMRRLHSYLAINEGFEAIVAVVPIGDFVDILVNSLAKEDLMEFAAEILATVIRFSSRVGILQTRANQLLDKLTGQTCARDVLPHLNIAATYAHWSRSDVSSLVEIVRKHADRASCLPGELIAACRILQHLAFPSQDDVDPIEPYVELKYPNAVVQVFAADGLSALVSVLEIIGQFYEQPALHRTALASRKRRLLLVDVLTACVRLVRAMLERLMKCIGSEFKDLTAVTPLLSIYLLVEAIAIKEPPARALSDEIVETLLVFTEAVDPDGSGNVAKSLWTRMLGEVLKIVVSTPCNFAPGLKLLSRLLPPVLSSVTTSARERPRALGLRKLWSAHLQAQSAGLQETLRLLSASWCPELLRLVAAVCRQLSDLAAPTALLVGRCLLDGVAQPLEQHLPILALLAELARHAPMKATLLTLTSPASRAQVKSDQKYPPVIEMMAQGLRQSSDPNVQRELVDLFATLCDHRLSLVESEPSECLDTRLSHSVPSKEPLLCIVAALVDILSGASKYPLEVVESALGVLLTLTKHNYGLYHVKSCLENKPGALKSLLFYIVEEVLEKGDKEKNEALPELVAKFLESLVNCSGDLERTLSLRIQHLATLLSWEPENHPLTKIRFAAELVEQLQETEDKDEKEPIPEMLEPLLPPPDALLNQFAQRSIEPSSPSDHRAHKILLEAQSNKSQETVDLLALATELLPADFNLIAETQRVCSKVPSHQASQIKRSDDGSDSREQKQQIIAPTAKTKQPFGNCYSKPLRCLPFHCLIYNLFFLPTVTPMRGRSQYANQLRGNTVGVGVGRGADPFRSRPPNTSRPPSLHVDDFVALETCGAQPTGPTGYNKISIRGSGPSRAVVAGSRGRPWVPETRPPYMR</sequence>
<feature type="transmembrane region" description="Helical" evidence="2">
    <location>
        <begin position="153"/>
        <end position="178"/>
    </location>
</feature>
<feature type="compositionally biased region" description="Basic and acidic residues" evidence="1">
    <location>
        <begin position="415"/>
        <end position="430"/>
    </location>
</feature>
<proteinExistence type="predicted"/>
<dbReference type="PANTHER" id="PTHR23185">
    <property type="entry name" value="PROTEIN VIRILIZER HOMOLOG"/>
    <property type="match status" value="1"/>
</dbReference>
<dbReference type="InterPro" id="IPR026736">
    <property type="entry name" value="Virilizer"/>
</dbReference>
<feature type="transmembrane region" description="Helical" evidence="2">
    <location>
        <begin position="302"/>
        <end position="320"/>
    </location>
</feature>
<evidence type="ECO:0000313" key="6">
    <source>
        <dbReference type="Proteomes" id="UP000479190"/>
    </source>
</evidence>
<keyword evidence="2" id="KW-1133">Transmembrane helix</keyword>
<feature type="transmembrane region" description="Helical" evidence="2">
    <location>
        <begin position="332"/>
        <end position="350"/>
    </location>
</feature>
<dbReference type="OrthoDB" id="2011702at2759"/>
<feature type="region of interest" description="Disordered" evidence="1">
    <location>
        <begin position="1572"/>
        <end position="1598"/>
    </location>
</feature>
<evidence type="ECO:0000256" key="1">
    <source>
        <dbReference type="SAM" id="MobiDB-lite"/>
    </source>
</evidence>
<protein>
    <submittedName>
        <fullName evidence="5">Uncharacterized protein</fullName>
    </submittedName>
</protein>
<evidence type="ECO:0000259" key="3">
    <source>
        <dbReference type="Pfam" id="PF10192"/>
    </source>
</evidence>
<keyword evidence="2" id="KW-0472">Membrane</keyword>